<dbReference type="PANTHER" id="PTHR47481">
    <property type="match status" value="1"/>
</dbReference>
<gene>
    <name evidence="1" type="ORF">CEURO_LOCUS11744</name>
</gene>
<evidence type="ECO:0008006" key="3">
    <source>
        <dbReference type="Google" id="ProtNLM"/>
    </source>
</evidence>
<accession>A0A9P0ZA01</accession>
<dbReference type="Pfam" id="PF14223">
    <property type="entry name" value="Retrotran_gag_2"/>
    <property type="match status" value="1"/>
</dbReference>
<sequence length="149" mass="16313">MSLIITPDMGVITLTASTNFPIKLTSGNFPVWKSQVHAALVGLGLESFVDGTVQIPSQFLDEDKTQPNPCYTTWFRQDKTILSALLGSCSDTIHPVISSAATAQQAWQKLALTYASMSRGRIIALKTNLARTKKGSRSIQEYLSEMYAI</sequence>
<evidence type="ECO:0000313" key="2">
    <source>
        <dbReference type="Proteomes" id="UP001152484"/>
    </source>
</evidence>
<evidence type="ECO:0000313" key="1">
    <source>
        <dbReference type="EMBL" id="CAH9091881.1"/>
    </source>
</evidence>
<comment type="caution">
    <text evidence="1">The sequence shown here is derived from an EMBL/GenBank/DDBJ whole genome shotgun (WGS) entry which is preliminary data.</text>
</comment>
<dbReference type="PANTHER" id="PTHR47481:SF43">
    <property type="entry name" value="RETROTRANSPOSON COPIA-LIKE N-TERMINAL DOMAIN-CONTAINING PROTEIN"/>
    <property type="match status" value="1"/>
</dbReference>
<dbReference type="OrthoDB" id="1302694at2759"/>
<dbReference type="EMBL" id="CAMAPE010000027">
    <property type="protein sequence ID" value="CAH9091881.1"/>
    <property type="molecule type" value="Genomic_DNA"/>
</dbReference>
<protein>
    <recommendedName>
        <fullName evidence="3">Retrotransposon Copia-like N-terminal domain-containing protein</fullName>
    </recommendedName>
</protein>
<keyword evidence="2" id="KW-1185">Reference proteome</keyword>
<reference evidence="1" key="1">
    <citation type="submission" date="2022-07" db="EMBL/GenBank/DDBJ databases">
        <authorList>
            <person name="Macas J."/>
            <person name="Novak P."/>
            <person name="Neumann P."/>
        </authorList>
    </citation>
    <scope>NUCLEOTIDE SEQUENCE</scope>
</reference>
<name>A0A9P0ZA01_CUSEU</name>
<dbReference type="Proteomes" id="UP001152484">
    <property type="component" value="Unassembled WGS sequence"/>
</dbReference>
<dbReference type="AlphaFoldDB" id="A0A9P0ZA01"/>
<proteinExistence type="predicted"/>
<organism evidence="1 2">
    <name type="scientific">Cuscuta europaea</name>
    <name type="common">European dodder</name>
    <dbReference type="NCBI Taxonomy" id="41803"/>
    <lineage>
        <taxon>Eukaryota</taxon>
        <taxon>Viridiplantae</taxon>
        <taxon>Streptophyta</taxon>
        <taxon>Embryophyta</taxon>
        <taxon>Tracheophyta</taxon>
        <taxon>Spermatophyta</taxon>
        <taxon>Magnoliopsida</taxon>
        <taxon>eudicotyledons</taxon>
        <taxon>Gunneridae</taxon>
        <taxon>Pentapetalae</taxon>
        <taxon>asterids</taxon>
        <taxon>lamiids</taxon>
        <taxon>Solanales</taxon>
        <taxon>Convolvulaceae</taxon>
        <taxon>Cuscuteae</taxon>
        <taxon>Cuscuta</taxon>
        <taxon>Cuscuta subgen. Cuscuta</taxon>
    </lineage>
</organism>